<organism evidence="3 4">
    <name type="scientific">Aeribacillus pallidus</name>
    <dbReference type="NCBI Taxonomy" id="33936"/>
    <lineage>
        <taxon>Bacteria</taxon>
        <taxon>Bacillati</taxon>
        <taxon>Bacillota</taxon>
        <taxon>Bacilli</taxon>
        <taxon>Bacillales</taxon>
        <taxon>Bacillaceae</taxon>
        <taxon>Aeribacillus</taxon>
    </lineage>
</organism>
<proteinExistence type="predicted"/>
<dbReference type="EMBL" id="CP017703">
    <property type="protein sequence ID" value="ASS89437.1"/>
    <property type="molecule type" value="Genomic_DNA"/>
</dbReference>
<evidence type="ECO:0000313" key="3">
    <source>
        <dbReference type="EMBL" id="ASS92192.1"/>
    </source>
</evidence>
<sequence>MNEKILELHELLTSKFKEMNDDSLKEIEETLFKALNFDRRKAPEKTILEVKIKFKKNNLKSNVISKGDIFEIYLEDISKYVYGVIVSGEISRNRNEEILIGYLNKFSSTKLPINEIFQMIKAKQFLFIANTGITGIKKGKWILVTNYTNKIFDDEELRQLPYKIYFMDKYYKSVGDSVKEILECEVISKEEADKIPNPLGIVGEKEIENMLIETFKSTI</sequence>
<dbReference type="RefSeq" id="WP_094244282.1">
    <property type="nucleotide sequence ID" value="NZ_CP017703.1"/>
</dbReference>
<dbReference type="KEGG" id="apak:AP3564_19715"/>
<protein>
    <submittedName>
        <fullName evidence="3">Uncharacterized protein</fullName>
    </submittedName>
</protein>
<dbReference type="EMBL" id="CP017703">
    <property type="protein sequence ID" value="ASS92192.1"/>
    <property type="molecule type" value="Genomic_DNA"/>
</dbReference>
<dbReference type="KEGG" id="apak:AP3564_00070"/>
<dbReference type="Proteomes" id="UP000214606">
    <property type="component" value="Chromosome"/>
</dbReference>
<accession>A0A223EAB6</accession>
<evidence type="ECO:0000313" key="2">
    <source>
        <dbReference type="EMBL" id="ASS89437.1"/>
    </source>
</evidence>
<evidence type="ECO:0000313" key="4">
    <source>
        <dbReference type="Proteomes" id="UP000214606"/>
    </source>
</evidence>
<dbReference type="KEGG" id="apak:AP3564_03450"/>
<dbReference type="AlphaFoldDB" id="A0A223EAB6"/>
<reference evidence="3 4" key="1">
    <citation type="submission" date="2016-10" db="EMBL/GenBank/DDBJ databases">
        <title>The whole genome sequencing and assembly of Aeribacillus pallidus KCTC3564 strain.</title>
        <authorList>
            <person name="Lee Y.-J."/>
            <person name="Park M.-K."/>
            <person name="Yi H."/>
            <person name="Bahn Y.-S."/>
            <person name="Kim J.F."/>
            <person name="Lee D.-W."/>
        </authorList>
    </citation>
    <scope>NUCLEOTIDE SEQUENCE [LARGE SCALE GENOMIC DNA]</scope>
    <source>
        <strain evidence="3 4">KCTC3564</strain>
    </source>
</reference>
<evidence type="ECO:0000313" key="1">
    <source>
        <dbReference type="EMBL" id="ASS88867.1"/>
    </source>
</evidence>
<dbReference type="EMBL" id="CP017703">
    <property type="protein sequence ID" value="ASS88867.1"/>
    <property type="molecule type" value="Genomic_DNA"/>
</dbReference>
<name>A0A223EAB6_9BACI</name>
<gene>
    <name evidence="1" type="ORF">AP3564_00070</name>
    <name evidence="2" type="ORF">AP3564_03450</name>
    <name evidence="3" type="ORF">AP3564_19715</name>
</gene>